<sequence>MTPSRRGSSLSLILQRNDPLSPAAESEMFLDVARLTSRQVEKDRALDRAQDAKNKCLATESIGNQRVRAEATQRSRARSFVPMANAVTGTAKPPAESELVSAMASFGISYESGRRPSMDTSLDPLAKEESKEQRHAAHQRRKRMRRKLEHERVIRETPVGEYSNPFDTYLGGKQRDTQDVDHDQMSQLTESICEEDEDEDPRSATTASFFRSTTADMASGEG</sequence>
<reference evidence="1" key="1">
    <citation type="submission" date="2023-04" db="EMBL/GenBank/DDBJ databases">
        <title>Draft Genome sequencing of Naganishia species isolated from polar environments using Oxford Nanopore Technology.</title>
        <authorList>
            <person name="Leo P."/>
            <person name="Venkateswaran K."/>
        </authorList>
    </citation>
    <scope>NUCLEOTIDE SEQUENCE</scope>
    <source>
        <strain evidence="1">MNA-CCFEE 5425</strain>
    </source>
</reference>
<comment type="caution">
    <text evidence="1">The sequence shown here is derived from an EMBL/GenBank/DDBJ whole genome shotgun (WGS) entry which is preliminary data.</text>
</comment>
<dbReference type="EMBL" id="JASBWU010000006">
    <property type="protein sequence ID" value="KAJ9120803.1"/>
    <property type="molecule type" value="Genomic_DNA"/>
</dbReference>
<proteinExistence type="predicted"/>
<organism evidence="1 2">
    <name type="scientific">Naganishia vaughanmartiniae</name>
    <dbReference type="NCBI Taxonomy" id="1424756"/>
    <lineage>
        <taxon>Eukaryota</taxon>
        <taxon>Fungi</taxon>
        <taxon>Dikarya</taxon>
        <taxon>Basidiomycota</taxon>
        <taxon>Agaricomycotina</taxon>
        <taxon>Tremellomycetes</taxon>
        <taxon>Filobasidiales</taxon>
        <taxon>Filobasidiaceae</taxon>
        <taxon>Naganishia</taxon>
    </lineage>
</organism>
<name>A0ACC2X9W3_9TREE</name>
<gene>
    <name evidence="1" type="ORF">QFC22_002737</name>
</gene>
<accession>A0ACC2X9W3</accession>
<dbReference type="Proteomes" id="UP001243375">
    <property type="component" value="Unassembled WGS sequence"/>
</dbReference>
<evidence type="ECO:0000313" key="1">
    <source>
        <dbReference type="EMBL" id="KAJ9120803.1"/>
    </source>
</evidence>
<keyword evidence="2" id="KW-1185">Reference proteome</keyword>
<protein>
    <submittedName>
        <fullName evidence="1">Uncharacterized protein</fullName>
    </submittedName>
</protein>
<evidence type="ECO:0000313" key="2">
    <source>
        <dbReference type="Proteomes" id="UP001243375"/>
    </source>
</evidence>